<evidence type="ECO:0000256" key="1">
    <source>
        <dbReference type="ARBA" id="ARBA00022649"/>
    </source>
</evidence>
<dbReference type="Proteomes" id="UP000176863">
    <property type="component" value="Unassembled WGS sequence"/>
</dbReference>
<dbReference type="Gene3D" id="3.30.2310.20">
    <property type="entry name" value="RelE-like"/>
    <property type="match status" value="1"/>
</dbReference>
<sequence>MKIRFRAEAIADIQEIYDYLIKRSKQGAEHVATALDEAVGFIGAQPSGSEETDDKALRVKSVIGYPYKIYYDIHPGRIEIVRVRHDSRQPWRPR</sequence>
<gene>
    <name evidence="2" type="ORF">A2851_03630</name>
</gene>
<protein>
    <recommendedName>
        <fullName evidence="4">Plasmid stabilization protein</fullName>
    </recommendedName>
</protein>
<reference evidence="2 3" key="1">
    <citation type="journal article" date="2016" name="Nat. Commun.">
        <title>Thousands of microbial genomes shed light on interconnected biogeochemical processes in an aquifer system.</title>
        <authorList>
            <person name="Anantharaman K."/>
            <person name="Brown C.T."/>
            <person name="Hug L.A."/>
            <person name="Sharon I."/>
            <person name="Castelle C.J."/>
            <person name="Probst A.J."/>
            <person name="Thomas B.C."/>
            <person name="Singh A."/>
            <person name="Wilkins M.J."/>
            <person name="Karaoz U."/>
            <person name="Brodie E.L."/>
            <person name="Williams K.H."/>
            <person name="Hubbard S.S."/>
            <person name="Banfield J.F."/>
        </authorList>
    </citation>
    <scope>NUCLEOTIDE SEQUENCE [LARGE SCALE GENOMIC DNA]</scope>
</reference>
<accession>A0A1F6CWA3</accession>
<evidence type="ECO:0000313" key="2">
    <source>
        <dbReference type="EMBL" id="OGG53152.1"/>
    </source>
</evidence>
<dbReference type="EMBL" id="MFKT01000016">
    <property type="protein sequence ID" value="OGG53152.1"/>
    <property type="molecule type" value="Genomic_DNA"/>
</dbReference>
<dbReference type="Pfam" id="PF05016">
    <property type="entry name" value="ParE_toxin"/>
    <property type="match status" value="1"/>
</dbReference>
<name>A0A1F6CWA3_9BACT</name>
<evidence type="ECO:0000313" key="3">
    <source>
        <dbReference type="Proteomes" id="UP000176863"/>
    </source>
</evidence>
<comment type="caution">
    <text evidence="2">The sequence shown here is derived from an EMBL/GenBank/DDBJ whole genome shotgun (WGS) entry which is preliminary data.</text>
</comment>
<proteinExistence type="predicted"/>
<dbReference type="STRING" id="1798480.A2851_03630"/>
<dbReference type="InterPro" id="IPR035093">
    <property type="entry name" value="RelE/ParE_toxin_dom_sf"/>
</dbReference>
<dbReference type="InterPro" id="IPR007712">
    <property type="entry name" value="RelE/ParE_toxin"/>
</dbReference>
<dbReference type="AlphaFoldDB" id="A0A1F6CWA3"/>
<keyword evidence="1" id="KW-1277">Toxin-antitoxin system</keyword>
<evidence type="ECO:0008006" key="4">
    <source>
        <dbReference type="Google" id="ProtNLM"/>
    </source>
</evidence>
<organism evidence="2 3">
    <name type="scientific">Candidatus Kaiserbacteria bacterium RIFCSPHIGHO2_01_FULL_53_29</name>
    <dbReference type="NCBI Taxonomy" id="1798480"/>
    <lineage>
        <taxon>Bacteria</taxon>
        <taxon>Candidatus Kaiseribacteriota</taxon>
    </lineage>
</organism>